<reference evidence="11" key="2">
    <citation type="submission" date="2004-02" db="EMBL/GenBank/DDBJ databases">
        <authorList>
            <consortium name="Genoscope"/>
            <consortium name="Whitehead Institute Centre for Genome Research"/>
        </authorList>
    </citation>
    <scope>NUCLEOTIDE SEQUENCE</scope>
</reference>
<comment type="subcellular location">
    <subcellularLocation>
        <location evidence="1">Cell junction</location>
        <location evidence="1">Desmosome</location>
    </subcellularLocation>
</comment>
<keyword evidence="3" id="KW-0597">Phosphoprotein</keyword>
<dbReference type="PANTHER" id="PTHR23169">
    <property type="entry name" value="ENVOPLAKIN"/>
    <property type="match status" value="1"/>
</dbReference>
<dbReference type="InterPro" id="IPR041615">
    <property type="entry name" value="Desmoplakin_SH3"/>
</dbReference>
<dbReference type="InterPro" id="IPR058847">
    <property type="entry name" value="Plectin_PPL"/>
</dbReference>
<feature type="domain" description="Periplakin-like plectin repeat" evidence="10">
    <location>
        <begin position="814"/>
        <end position="959"/>
    </location>
</feature>
<dbReference type="KEGG" id="tng:GSTEN00010409G001"/>
<name>Q4SYB7_TETNG</name>
<feature type="coiled-coil region" evidence="7">
    <location>
        <begin position="488"/>
        <end position="515"/>
    </location>
</feature>
<dbReference type="Gene3D" id="1.20.58.60">
    <property type="match status" value="1"/>
</dbReference>
<feature type="coiled-coil region" evidence="7">
    <location>
        <begin position="597"/>
        <end position="751"/>
    </location>
</feature>
<keyword evidence="5" id="KW-0965">Cell junction</keyword>
<organism evidence="11">
    <name type="scientific">Tetraodon nigroviridis</name>
    <name type="common">Spotted green pufferfish</name>
    <name type="synonym">Chelonodon nigroviridis</name>
    <dbReference type="NCBI Taxonomy" id="99883"/>
    <lineage>
        <taxon>Eukaryota</taxon>
        <taxon>Metazoa</taxon>
        <taxon>Chordata</taxon>
        <taxon>Craniata</taxon>
        <taxon>Vertebrata</taxon>
        <taxon>Euteleostomi</taxon>
        <taxon>Actinopterygii</taxon>
        <taxon>Neopterygii</taxon>
        <taxon>Teleostei</taxon>
        <taxon>Neoteleostei</taxon>
        <taxon>Acanthomorphata</taxon>
        <taxon>Eupercaria</taxon>
        <taxon>Tetraodontiformes</taxon>
        <taxon>Tetradontoidea</taxon>
        <taxon>Tetraodontidae</taxon>
        <taxon>Tetraodon</taxon>
    </lineage>
</organism>
<feature type="domain" description="Periplakin-like plectin repeat" evidence="10">
    <location>
        <begin position="591"/>
        <end position="755"/>
    </location>
</feature>
<dbReference type="InterPro" id="IPR043197">
    <property type="entry name" value="Plakin"/>
</dbReference>
<comment type="caution">
    <text evidence="11">The sequence shown here is derived from an EMBL/GenBank/DDBJ whole genome shotgun (WGS) entry which is preliminary data.</text>
</comment>
<feature type="region of interest" description="Disordered" evidence="8">
    <location>
        <begin position="1175"/>
        <end position="1208"/>
    </location>
</feature>
<dbReference type="GO" id="GO:0005737">
    <property type="term" value="C:cytoplasm"/>
    <property type="evidence" value="ECO:0007669"/>
    <property type="project" value="TreeGrafter"/>
</dbReference>
<dbReference type="EMBL" id="CAAE01012106">
    <property type="protein sequence ID" value="CAF94365.1"/>
    <property type="molecule type" value="Genomic_DNA"/>
</dbReference>
<dbReference type="Pfam" id="PF21097">
    <property type="entry name" value="SR_plectin_7"/>
    <property type="match status" value="1"/>
</dbReference>
<evidence type="ECO:0000256" key="5">
    <source>
        <dbReference type="ARBA" id="ARBA00022949"/>
    </source>
</evidence>
<evidence type="ECO:0000256" key="2">
    <source>
        <dbReference type="ARBA" id="ARBA00009109"/>
    </source>
</evidence>
<dbReference type="InterPro" id="IPR001101">
    <property type="entry name" value="Plectin_repeat"/>
</dbReference>
<dbReference type="GO" id="GO:0030057">
    <property type="term" value="C:desmosome"/>
    <property type="evidence" value="ECO:0007669"/>
    <property type="project" value="UniProtKB-SubCell"/>
</dbReference>
<evidence type="ECO:0000313" key="11">
    <source>
        <dbReference type="EMBL" id="CAF94365.1"/>
    </source>
</evidence>
<dbReference type="SUPFAM" id="SSF75399">
    <property type="entry name" value="Plakin repeat"/>
    <property type="match status" value="2"/>
</dbReference>
<feature type="coiled-coil region" evidence="7">
    <location>
        <begin position="775"/>
        <end position="839"/>
    </location>
</feature>
<dbReference type="FunFam" id="3.30.160.780:FF:000001">
    <property type="entry name" value="Plectin a"/>
    <property type="match status" value="1"/>
</dbReference>
<feature type="coiled-coil region" evidence="7">
    <location>
        <begin position="145"/>
        <end position="210"/>
    </location>
</feature>
<accession>Q4SYB7</accession>
<dbReference type="GO" id="GO:0045104">
    <property type="term" value="P:intermediate filament cytoskeleton organization"/>
    <property type="evidence" value="ECO:0007669"/>
    <property type="project" value="InterPro"/>
</dbReference>
<gene>
    <name evidence="11" type="ORF">GSTENG00010409001</name>
</gene>
<dbReference type="Pfam" id="PF17902">
    <property type="entry name" value="SH3_10"/>
    <property type="match status" value="1"/>
</dbReference>
<feature type="compositionally biased region" description="Low complexity" evidence="8">
    <location>
        <begin position="1192"/>
        <end position="1208"/>
    </location>
</feature>
<dbReference type="InterPro" id="IPR035915">
    <property type="entry name" value="Plakin_repeat_sf"/>
</dbReference>
<feature type="domain" description="Desmoplakin SH3" evidence="9">
    <location>
        <begin position="25"/>
        <end position="89"/>
    </location>
</feature>
<dbReference type="OrthoDB" id="9945740at2759"/>
<protein>
    <submittedName>
        <fullName evidence="11">(spotted green pufferfish) hypothetical protein</fullName>
    </submittedName>
</protein>
<evidence type="ECO:0000256" key="1">
    <source>
        <dbReference type="ARBA" id="ARBA00004568"/>
    </source>
</evidence>
<feature type="domain" description="Periplakin-like plectin repeat" evidence="10">
    <location>
        <begin position="503"/>
        <end position="589"/>
    </location>
</feature>
<evidence type="ECO:0000259" key="9">
    <source>
        <dbReference type="Pfam" id="PF17902"/>
    </source>
</evidence>
<reference evidence="11" key="1">
    <citation type="journal article" date="2004" name="Nature">
        <title>Genome duplication in the teleost fish Tetraodon nigroviridis reveals the early vertebrate proto-karyotype.</title>
        <authorList>
            <person name="Jaillon O."/>
            <person name="Aury J.-M."/>
            <person name="Brunet F."/>
            <person name="Petit J.-L."/>
            <person name="Stange-Thomann N."/>
            <person name="Mauceli E."/>
            <person name="Bouneau L."/>
            <person name="Fischer C."/>
            <person name="Ozouf-Costaz C."/>
            <person name="Bernot A."/>
            <person name="Nicaud S."/>
            <person name="Jaffe D."/>
            <person name="Fisher S."/>
            <person name="Lutfalla G."/>
            <person name="Dossat C."/>
            <person name="Segurens B."/>
            <person name="Dasilva C."/>
            <person name="Salanoubat M."/>
            <person name="Levy M."/>
            <person name="Boudet N."/>
            <person name="Castellano S."/>
            <person name="Anthouard V."/>
            <person name="Jubin C."/>
            <person name="Castelli V."/>
            <person name="Katinka M."/>
            <person name="Vacherie B."/>
            <person name="Biemont C."/>
            <person name="Skalli Z."/>
            <person name="Cattolico L."/>
            <person name="Poulain J."/>
            <person name="De Berardinis V."/>
            <person name="Cruaud C."/>
            <person name="Duprat S."/>
            <person name="Brottier P."/>
            <person name="Coutanceau J.-P."/>
            <person name="Gouzy J."/>
            <person name="Parra G."/>
            <person name="Lardier G."/>
            <person name="Chapple C."/>
            <person name="McKernan K.J."/>
            <person name="McEwan P."/>
            <person name="Bosak S."/>
            <person name="Kellis M."/>
            <person name="Volff J.-N."/>
            <person name="Guigo R."/>
            <person name="Zody M.C."/>
            <person name="Mesirov J."/>
            <person name="Lindblad-Toh K."/>
            <person name="Birren B."/>
            <person name="Nusbaum C."/>
            <person name="Kahn D."/>
            <person name="Robinson-Rechavi M."/>
            <person name="Laudet V."/>
            <person name="Schachter V."/>
            <person name="Quetier F."/>
            <person name="Saurin W."/>
            <person name="Scarpelli C."/>
            <person name="Wincker P."/>
            <person name="Lander E.S."/>
            <person name="Weissenbach J."/>
            <person name="Roest Crollius H."/>
        </authorList>
    </citation>
    <scope>NUCLEOTIDE SEQUENCE [LARGE SCALE GENOMIC DNA]</scope>
</reference>
<dbReference type="Gene3D" id="3.30.160.780">
    <property type="match status" value="1"/>
</dbReference>
<dbReference type="GO" id="GO:0005198">
    <property type="term" value="F:structural molecule activity"/>
    <property type="evidence" value="ECO:0007669"/>
    <property type="project" value="TreeGrafter"/>
</dbReference>
<feature type="non-terminal residue" evidence="11">
    <location>
        <position position="1416"/>
    </location>
</feature>
<keyword evidence="6 7" id="KW-0175">Coiled coil</keyword>
<feature type="coiled-coil region" evidence="7">
    <location>
        <begin position="338"/>
        <end position="379"/>
    </location>
</feature>
<proteinExistence type="inferred from homology"/>
<evidence type="ECO:0000256" key="3">
    <source>
        <dbReference type="ARBA" id="ARBA00022553"/>
    </source>
</evidence>
<feature type="coiled-coil region" evidence="7">
    <location>
        <begin position="972"/>
        <end position="1031"/>
    </location>
</feature>
<sequence>GDEPAVKRNEQRLSALKELSNRVPPLKQRRIFPTKPTTVVSLCDWVDREEMVRRGERLILKSNADHQNWELQTSDGEVKTLPGACFMVPPPDTKALDKVASLDRELRELKNSRSALIASLKNPPAEVVNVKRAVSVQSLSEDPKATQLSKEIDDINKALDQCKIQILSQLRVPLDNCNPVQDLERRLQEFEKFSQTLKKLETEMSSIQRDVEPVLAKNPSGPKTLSLPLKLRATHDKIDDINNLISLSNKKLSSSVFLEKQIQKVDGIISGFEEQLAKDTTIFEKPNALQTCNQQLQNLQMDVTSKKNELIVLGRDLDMAEQACTPLERGFTEYCPDIHRHQNKVKRLKNRYMMINNQLQERAALIKEANNKNQDFQNALQSLDFFLLNLPNNKVQSTDDVSQIAAKKYSQEKVVMDIKKKSNDLDRVKGLSRDLQKLLHEYEIKSNTYRITLNEDDDEDVEEDDDDSEPIPRKFKSSTMAQAVHQKEKDLLNLYAEVSAENDQLLNQLEIAKDIKTKPKVVTKVIKQVQQDPETIEESKKLRMALEEEKDENVILMKDLTALRLHYGELQRLKPKVEVKEIINEIYQVDPQTEVELVRLRKELQVLGRHRLNLEKEVKTATSNLTALRAQKPKVEYKEVTQEVIKEEKSPEVLRELQRLNNQVSRLQLNCDTTLELLTRLRKERDELKAEKSKVETKLVTREVVKYENDPLLEKEADRLRRNIREEIQQRRSLEECLFELQNQYIVLERQRPEEKIVTQEVVRLQKDPKQMLEHEKLNRNLDNEMKSRRKFELEVRELRALIQEKEAALAQMDDHQRKIQVESELRQLKSHIHELENAPPPVEEKIVIEEVLKVERDPKLEKLTDDIRANVEVEANNIARLERDIRNLKVKLEILQKEKSIEKVVHREIVRVEKDPVVTAEREHLRELVAQERNHRRDQEDGVQNINIKINQLQTVKSMTSQEENALITNRNALLKEKEDLLQQLKVLEGERHNISETFQLQSRRMSEKKQMVRQKTLKASSEVQRLEKEILSEKEIIYQRDAVILELQNNIKKEDHSETHTRETNLSTRITIMDPETGKDMSPYEAYMQGLIDRNHYIQLSELECDWEEITSSGPDGDVTVLQDRKSGKQYSVKDALREGRLTQYDMMRYKEGKLHISEFALLVAGETKQPYIPPVAPPQSPTRSTPFPSLNSMHSSLRSSYTSLSPQQNISVNHHCASGTDDHFPISGVLDTTTQSRMSVRSAMTRKLIDPDTGLKLLEAQAASGGIVDLNKKDKLSVHKAVEQGLLDQGHMYKLLNAQKAFTGVEDPSTKERLAVAQAAQKGYMPKENAMRYMLAQYLTGGLVDPSRAGRLSIQKALDANMIDSTTANELQDESSYLKELVDPITKEKISYKQAMDRCKKDITTGLLLFPVA</sequence>
<feature type="coiled-coil region" evidence="7">
    <location>
        <begin position="865"/>
        <end position="899"/>
    </location>
</feature>
<dbReference type="Gene3D" id="2.30.30.40">
    <property type="entry name" value="SH3 Domains"/>
    <property type="match status" value="1"/>
</dbReference>
<evidence type="ECO:0000256" key="6">
    <source>
        <dbReference type="ARBA" id="ARBA00023054"/>
    </source>
</evidence>
<evidence type="ECO:0000256" key="4">
    <source>
        <dbReference type="ARBA" id="ARBA00022737"/>
    </source>
</evidence>
<dbReference type="GO" id="GO:0045296">
    <property type="term" value="F:cadherin binding"/>
    <property type="evidence" value="ECO:0007669"/>
    <property type="project" value="TreeGrafter"/>
</dbReference>
<dbReference type="SMART" id="SM00250">
    <property type="entry name" value="PLEC"/>
    <property type="match status" value="7"/>
</dbReference>
<dbReference type="Pfam" id="PF00681">
    <property type="entry name" value="Plectin"/>
    <property type="match status" value="3"/>
</dbReference>
<dbReference type="Pfam" id="PF26346">
    <property type="entry name" value="Plectin_PPL"/>
    <property type="match status" value="3"/>
</dbReference>
<dbReference type="Gene3D" id="3.90.1290.10">
    <property type="entry name" value="Plakin repeat"/>
    <property type="match status" value="1"/>
</dbReference>
<dbReference type="PANTHER" id="PTHR23169:SF7">
    <property type="entry name" value="ENVOPLAKIN"/>
    <property type="match status" value="1"/>
</dbReference>
<feature type="non-terminal residue" evidence="11">
    <location>
        <position position="1"/>
    </location>
</feature>
<evidence type="ECO:0000256" key="7">
    <source>
        <dbReference type="SAM" id="Coils"/>
    </source>
</evidence>
<comment type="similarity">
    <text evidence="2">Belongs to the plakin or cytolinker family.</text>
</comment>
<dbReference type="GO" id="GO:0016020">
    <property type="term" value="C:membrane"/>
    <property type="evidence" value="ECO:0007669"/>
    <property type="project" value="TreeGrafter"/>
</dbReference>
<dbReference type="GO" id="GO:0005882">
    <property type="term" value="C:intermediate filament"/>
    <property type="evidence" value="ECO:0007669"/>
    <property type="project" value="TreeGrafter"/>
</dbReference>
<keyword evidence="4" id="KW-0677">Repeat</keyword>
<dbReference type="GO" id="GO:0042060">
    <property type="term" value="P:wound healing"/>
    <property type="evidence" value="ECO:0007669"/>
    <property type="project" value="TreeGrafter"/>
</dbReference>
<dbReference type="FunFam" id="3.90.1290.10:FF:000002">
    <property type="entry name" value="Plectin a"/>
    <property type="match status" value="1"/>
</dbReference>
<evidence type="ECO:0000256" key="8">
    <source>
        <dbReference type="SAM" id="MobiDB-lite"/>
    </source>
</evidence>
<evidence type="ECO:0000259" key="10">
    <source>
        <dbReference type="Pfam" id="PF26346"/>
    </source>
</evidence>